<dbReference type="InterPro" id="IPR001584">
    <property type="entry name" value="Integrase_cat-core"/>
</dbReference>
<proteinExistence type="predicted"/>
<sequence>MIHIQDPSTPWEVGNMDWVAALPPEGGKSYNACLVIIDRYSKRPIFSTFHKDDTAMNTALLIWNRVTSHTGLLRNILSDREPKFTSALWNNLHNPLGTELYSQQHTIHKQMGYQKE</sequence>
<evidence type="ECO:0000313" key="3">
    <source>
        <dbReference type="EMBL" id="MBW0583978.1"/>
    </source>
</evidence>
<organism evidence="3 4">
    <name type="scientific">Austropuccinia psidii MF-1</name>
    <dbReference type="NCBI Taxonomy" id="1389203"/>
    <lineage>
        <taxon>Eukaryota</taxon>
        <taxon>Fungi</taxon>
        <taxon>Dikarya</taxon>
        <taxon>Basidiomycota</taxon>
        <taxon>Pucciniomycotina</taxon>
        <taxon>Pucciniomycetes</taxon>
        <taxon>Pucciniales</taxon>
        <taxon>Sphaerophragmiaceae</taxon>
        <taxon>Austropuccinia</taxon>
    </lineage>
</organism>
<dbReference type="AlphaFoldDB" id="A0A9Q3KLL5"/>
<name>A0A9Q3KLL5_9BASI</name>
<dbReference type="GO" id="GO:0015074">
    <property type="term" value="P:DNA integration"/>
    <property type="evidence" value="ECO:0007669"/>
    <property type="project" value="InterPro"/>
</dbReference>
<dbReference type="Proteomes" id="UP000765509">
    <property type="component" value="Unassembled WGS sequence"/>
</dbReference>
<feature type="domain" description="Integrase catalytic" evidence="2">
    <location>
        <begin position="6"/>
        <end position="116"/>
    </location>
</feature>
<dbReference type="PROSITE" id="PS50994">
    <property type="entry name" value="INTEGRASE"/>
    <property type="match status" value="1"/>
</dbReference>
<protein>
    <recommendedName>
        <fullName evidence="2">Integrase catalytic domain-containing protein</fullName>
    </recommendedName>
</protein>
<dbReference type="Gene3D" id="3.30.420.10">
    <property type="entry name" value="Ribonuclease H-like superfamily/Ribonuclease H"/>
    <property type="match status" value="1"/>
</dbReference>
<keyword evidence="1" id="KW-0694">RNA-binding</keyword>
<dbReference type="SUPFAM" id="SSF53098">
    <property type="entry name" value="Ribonuclease H-like"/>
    <property type="match status" value="1"/>
</dbReference>
<dbReference type="OrthoDB" id="2273864at2759"/>
<dbReference type="EMBL" id="AVOT02116547">
    <property type="protein sequence ID" value="MBW0583978.1"/>
    <property type="molecule type" value="Genomic_DNA"/>
</dbReference>
<keyword evidence="4" id="KW-1185">Reference proteome</keyword>
<dbReference type="PANTHER" id="PTHR35046">
    <property type="entry name" value="ZINC KNUCKLE (CCHC-TYPE) FAMILY PROTEIN"/>
    <property type="match status" value="1"/>
</dbReference>
<dbReference type="GO" id="GO:0003723">
    <property type="term" value="F:RNA binding"/>
    <property type="evidence" value="ECO:0007669"/>
    <property type="project" value="UniProtKB-KW"/>
</dbReference>
<evidence type="ECO:0000256" key="1">
    <source>
        <dbReference type="ARBA" id="ARBA00022884"/>
    </source>
</evidence>
<evidence type="ECO:0000259" key="2">
    <source>
        <dbReference type="PROSITE" id="PS50994"/>
    </source>
</evidence>
<comment type="caution">
    <text evidence="3">The sequence shown here is derived from an EMBL/GenBank/DDBJ whole genome shotgun (WGS) entry which is preliminary data.</text>
</comment>
<gene>
    <name evidence="3" type="ORF">O181_123693</name>
</gene>
<dbReference type="InterPro" id="IPR036397">
    <property type="entry name" value="RNaseH_sf"/>
</dbReference>
<reference evidence="3" key="1">
    <citation type="submission" date="2021-03" db="EMBL/GenBank/DDBJ databases">
        <title>Draft genome sequence of rust myrtle Austropuccinia psidii MF-1, a brazilian biotype.</title>
        <authorList>
            <person name="Quecine M.C."/>
            <person name="Pachon D.M.R."/>
            <person name="Bonatelli M.L."/>
            <person name="Correr F.H."/>
            <person name="Franceschini L.M."/>
            <person name="Leite T.F."/>
            <person name="Margarido G.R.A."/>
            <person name="Almeida C.A."/>
            <person name="Ferrarezi J.A."/>
            <person name="Labate C.A."/>
        </authorList>
    </citation>
    <scope>NUCLEOTIDE SEQUENCE</scope>
    <source>
        <strain evidence="3">MF-1</strain>
    </source>
</reference>
<dbReference type="GO" id="GO:0005634">
    <property type="term" value="C:nucleus"/>
    <property type="evidence" value="ECO:0007669"/>
    <property type="project" value="UniProtKB-ARBA"/>
</dbReference>
<accession>A0A9Q3KLL5</accession>
<evidence type="ECO:0000313" key="4">
    <source>
        <dbReference type="Proteomes" id="UP000765509"/>
    </source>
</evidence>
<dbReference type="InterPro" id="IPR012337">
    <property type="entry name" value="RNaseH-like_sf"/>
</dbReference>
<dbReference type="PANTHER" id="PTHR35046:SF26">
    <property type="entry name" value="RNA-DIRECTED DNA POLYMERASE"/>
    <property type="match status" value="1"/>
</dbReference>